<dbReference type="InterPro" id="IPR036477">
    <property type="entry name" value="Formyl_transf_N_sf"/>
</dbReference>
<evidence type="ECO:0000256" key="4">
    <source>
        <dbReference type="ARBA" id="ARBA00022755"/>
    </source>
</evidence>
<reference evidence="7" key="1">
    <citation type="journal article" date="2019" name="Int. J. Syst. Evol. Microbiol.">
        <title>The Global Catalogue of Microorganisms (GCM) 10K type strain sequencing project: providing services to taxonomists for standard genome sequencing and annotation.</title>
        <authorList>
            <consortium name="The Broad Institute Genomics Platform"/>
            <consortium name="The Broad Institute Genome Sequencing Center for Infectious Disease"/>
            <person name="Wu L."/>
            <person name="Ma J."/>
        </authorList>
    </citation>
    <scope>NUCLEOTIDE SEQUENCE [LARGE SCALE GENOMIC DNA]</scope>
    <source>
        <strain evidence="7">CCUG 60529</strain>
    </source>
</reference>
<evidence type="ECO:0000313" key="6">
    <source>
        <dbReference type="EMBL" id="MFD0836311.1"/>
    </source>
</evidence>
<sequence>MADSERTNKKINWAILVTGWGQNASDVIKLFNKGSFKKSDLSLVVCESEPCGAKDMAEKCNIEVMKIRSADFCGQNTYQNHLIENFKTRNIDYLLLLGYKYIIEETMLSAFPNRIINIHPSLFPSFLATQTAIQDAIDYGVKVTGITTHIIDDKIDRGIILCQEPIKIKPTDTLESLYPKFSKKGKKIIAKTIKHIENRS</sequence>
<dbReference type="Pfam" id="PF00551">
    <property type="entry name" value="Formyl_trans_N"/>
    <property type="match status" value="1"/>
</dbReference>
<dbReference type="EC" id="2.1.2.2" evidence="2"/>
<evidence type="ECO:0000313" key="7">
    <source>
        <dbReference type="Proteomes" id="UP001597011"/>
    </source>
</evidence>
<dbReference type="RefSeq" id="WP_379942263.1">
    <property type="nucleotide sequence ID" value="NZ_JBHTIB010000012.1"/>
</dbReference>
<dbReference type="SUPFAM" id="SSF53328">
    <property type="entry name" value="Formyltransferase"/>
    <property type="match status" value="1"/>
</dbReference>
<proteinExistence type="predicted"/>
<accession>A0ABW3BTB0</accession>
<comment type="caution">
    <text evidence="6">The sequence shown here is derived from an EMBL/GenBank/DDBJ whole genome shotgun (WGS) entry which is preliminary data.</text>
</comment>
<keyword evidence="4" id="KW-0658">Purine biosynthesis</keyword>
<dbReference type="InterPro" id="IPR002376">
    <property type="entry name" value="Formyl_transf_N"/>
</dbReference>
<name>A0ABW3BTB0_9FLAO</name>
<dbReference type="PANTHER" id="PTHR43369">
    <property type="entry name" value="PHOSPHORIBOSYLGLYCINAMIDE FORMYLTRANSFERASE"/>
    <property type="match status" value="1"/>
</dbReference>
<dbReference type="PANTHER" id="PTHR43369:SF2">
    <property type="entry name" value="PHOSPHORIBOSYLGLYCINAMIDE FORMYLTRANSFERASE"/>
    <property type="match status" value="1"/>
</dbReference>
<keyword evidence="3" id="KW-0808">Transferase</keyword>
<feature type="domain" description="Formyl transferase N-terminal" evidence="5">
    <location>
        <begin position="13"/>
        <end position="192"/>
    </location>
</feature>
<evidence type="ECO:0000256" key="2">
    <source>
        <dbReference type="ARBA" id="ARBA00012254"/>
    </source>
</evidence>
<gene>
    <name evidence="6" type="ORF">ACFQ0I_11075</name>
</gene>
<evidence type="ECO:0000259" key="5">
    <source>
        <dbReference type="Pfam" id="PF00551"/>
    </source>
</evidence>
<protein>
    <recommendedName>
        <fullName evidence="2">phosphoribosylglycinamide formyltransferase 1</fullName>
        <ecNumber evidence="2">2.1.2.2</ecNumber>
    </recommendedName>
</protein>
<dbReference type="Gene3D" id="3.40.50.170">
    <property type="entry name" value="Formyl transferase, N-terminal domain"/>
    <property type="match status" value="1"/>
</dbReference>
<dbReference type="Proteomes" id="UP001597011">
    <property type="component" value="Unassembled WGS sequence"/>
</dbReference>
<evidence type="ECO:0000256" key="1">
    <source>
        <dbReference type="ARBA" id="ARBA00005054"/>
    </source>
</evidence>
<dbReference type="EMBL" id="JBHTIB010000012">
    <property type="protein sequence ID" value="MFD0836311.1"/>
    <property type="molecule type" value="Genomic_DNA"/>
</dbReference>
<organism evidence="6 7">
    <name type="scientific">Mariniflexile aquimaris</name>
    <dbReference type="NCBI Taxonomy" id="881009"/>
    <lineage>
        <taxon>Bacteria</taxon>
        <taxon>Pseudomonadati</taxon>
        <taxon>Bacteroidota</taxon>
        <taxon>Flavobacteriia</taxon>
        <taxon>Flavobacteriales</taxon>
        <taxon>Flavobacteriaceae</taxon>
        <taxon>Mariniflexile</taxon>
    </lineage>
</organism>
<evidence type="ECO:0000256" key="3">
    <source>
        <dbReference type="ARBA" id="ARBA00022679"/>
    </source>
</evidence>
<comment type="pathway">
    <text evidence="1">Purine metabolism; IMP biosynthesis via de novo pathway; N(2)-formyl-N(1)-(5-phospho-D-ribosyl)glycinamide from N(1)-(5-phospho-D-ribosyl)glycinamide (10-formyl THF route): step 1/1.</text>
</comment>
<keyword evidence="7" id="KW-1185">Reference proteome</keyword>